<gene>
    <name evidence="3" type="ORF">rosag_31530</name>
</gene>
<organism evidence="3 4">
    <name type="scientific">Roseisolibacter agri</name>
    <dbReference type="NCBI Taxonomy" id="2014610"/>
    <lineage>
        <taxon>Bacteria</taxon>
        <taxon>Pseudomonadati</taxon>
        <taxon>Gemmatimonadota</taxon>
        <taxon>Gemmatimonadia</taxon>
        <taxon>Gemmatimonadales</taxon>
        <taxon>Gemmatimonadaceae</taxon>
        <taxon>Roseisolibacter</taxon>
    </lineage>
</organism>
<dbReference type="Proteomes" id="UP001161325">
    <property type="component" value="Unassembled WGS sequence"/>
</dbReference>
<keyword evidence="4" id="KW-1185">Reference proteome</keyword>
<dbReference type="AlphaFoldDB" id="A0AA37QHN0"/>
<dbReference type="NCBIfam" id="TIGR02595">
    <property type="entry name" value="PEP_CTERM"/>
    <property type="match status" value="1"/>
</dbReference>
<reference evidence="3" key="1">
    <citation type="submission" date="2022-08" db="EMBL/GenBank/DDBJ databases">
        <title>Draft genome sequencing of Roseisolibacter agri AW1220.</title>
        <authorList>
            <person name="Tobiishi Y."/>
            <person name="Tonouchi A."/>
        </authorList>
    </citation>
    <scope>NUCLEOTIDE SEQUENCE</scope>
    <source>
        <strain evidence="3">AW1220</strain>
    </source>
</reference>
<protein>
    <recommendedName>
        <fullName evidence="2">Ice-binding protein C-terminal domain-containing protein</fullName>
    </recommendedName>
</protein>
<feature type="chain" id="PRO_5041403193" description="Ice-binding protein C-terminal domain-containing protein" evidence="1">
    <location>
        <begin position="22"/>
        <end position="221"/>
    </location>
</feature>
<keyword evidence="1" id="KW-0732">Signal</keyword>
<dbReference type="EMBL" id="BRXS01000005">
    <property type="protein sequence ID" value="GLC26640.1"/>
    <property type="molecule type" value="Genomic_DNA"/>
</dbReference>
<sequence length="221" mass="21945">MNRLRTIAAVAALALAGTAGAQTTYTGTGNAGSATARADFLASLSGLSYTEDFDSRAIGSNSVVLPGVGVFGGGNGVRSGNPFPYGGTTTSLSNGYELYTDGGSGTASGSFAAPISAFGFYATDLENPFSVLVTLVGGTTSTFTIPGFNDAGRVFYGLNFGANVVSAVTLTAAAGDAVLLDDVTVAANAAASTVPEPSTWALMGSGLLGLAGVARRRRATR</sequence>
<evidence type="ECO:0000256" key="1">
    <source>
        <dbReference type="SAM" id="SignalP"/>
    </source>
</evidence>
<feature type="signal peptide" evidence="1">
    <location>
        <begin position="1"/>
        <end position="21"/>
    </location>
</feature>
<evidence type="ECO:0000313" key="3">
    <source>
        <dbReference type="EMBL" id="GLC26640.1"/>
    </source>
</evidence>
<comment type="caution">
    <text evidence="3">The sequence shown here is derived from an EMBL/GenBank/DDBJ whole genome shotgun (WGS) entry which is preliminary data.</text>
</comment>
<name>A0AA37QHN0_9BACT</name>
<evidence type="ECO:0000313" key="4">
    <source>
        <dbReference type="Proteomes" id="UP001161325"/>
    </source>
</evidence>
<evidence type="ECO:0000259" key="2">
    <source>
        <dbReference type="Pfam" id="PF07589"/>
    </source>
</evidence>
<accession>A0AA37QHN0</accession>
<dbReference type="Pfam" id="PF07589">
    <property type="entry name" value="PEP-CTERM"/>
    <property type="match status" value="1"/>
</dbReference>
<feature type="domain" description="Ice-binding protein C-terminal" evidence="2">
    <location>
        <begin position="193"/>
        <end position="217"/>
    </location>
</feature>
<dbReference type="InterPro" id="IPR013424">
    <property type="entry name" value="Ice-binding_C"/>
</dbReference>
<dbReference type="RefSeq" id="WP_284351097.1">
    <property type="nucleotide sequence ID" value="NZ_BRXS01000005.1"/>
</dbReference>
<proteinExistence type="predicted"/>